<dbReference type="Pfam" id="PF00009">
    <property type="entry name" value="GTP_EFTU"/>
    <property type="match status" value="1"/>
</dbReference>
<evidence type="ECO:0000313" key="2">
    <source>
        <dbReference type="EMBL" id="KKN41689.1"/>
    </source>
</evidence>
<comment type="caution">
    <text evidence="2">The sequence shown here is derived from an EMBL/GenBank/DDBJ whole genome shotgun (WGS) entry which is preliminary data.</text>
</comment>
<gene>
    <name evidence="2" type="ORF">LCGC14_0720840</name>
</gene>
<dbReference type="InterPro" id="IPR000795">
    <property type="entry name" value="T_Tr_GTP-bd_dom"/>
</dbReference>
<dbReference type="EMBL" id="LAZR01001632">
    <property type="protein sequence ID" value="KKN41689.1"/>
    <property type="molecule type" value="Genomic_DNA"/>
</dbReference>
<proteinExistence type="predicted"/>
<dbReference type="Gene3D" id="3.40.50.300">
    <property type="entry name" value="P-loop containing nucleotide triphosphate hydrolases"/>
    <property type="match status" value="1"/>
</dbReference>
<protein>
    <recommendedName>
        <fullName evidence="1">Tr-type G domain-containing protein</fullName>
    </recommendedName>
</protein>
<dbReference type="SUPFAM" id="SSF52540">
    <property type="entry name" value="P-loop containing nucleoside triphosphate hydrolases"/>
    <property type="match status" value="1"/>
</dbReference>
<reference evidence="2" key="1">
    <citation type="journal article" date="2015" name="Nature">
        <title>Complex archaea that bridge the gap between prokaryotes and eukaryotes.</title>
        <authorList>
            <person name="Spang A."/>
            <person name="Saw J.H."/>
            <person name="Jorgensen S.L."/>
            <person name="Zaremba-Niedzwiedzka K."/>
            <person name="Martijn J."/>
            <person name="Lind A.E."/>
            <person name="van Eijk R."/>
            <person name="Schleper C."/>
            <person name="Guy L."/>
            <person name="Ettema T.J."/>
        </authorList>
    </citation>
    <scope>NUCLEOTIDE SEQUENCE</scope>
</reference>
<dbReference type="AlphaFoldDB" id="A0A0F9QGM6"/>
<feature type="domain" description="Tr-type G" evidence="1">
    <location>
        <begin position="21"/>
        <end position="56"/>
    </location>
</feature>
<dbReference type="InterPro" id="IPR027417">
    <property type="entry name" value="P-loop_NTPase"/>
</dbReference>
<dbReference type="GO" id="GO:0005525">
    <property type="term" value="F:GTP binding"/>
    <property type="evidence" value="ECO:0007669"/>
    <property type="project" value="InterPro"/>
</dbReference>
<organism evidence="2">
    <name type="scientific">marine sediment metagenome</name>
    <dbReference type="NCBI Taxonomy" id="412755"/>
    <lineage>
        <taxon>unclassified sequences</taxon>
        <taxon>metagenomes</taxon>
        <taxon>ecological metagenomes</taxon>
    </lineage>
</organism>
<name>A0A0F9QGM6_9ZZZZ</name>
<dbReference type="GO" id="GO:0003924">
    <property type="term" value="F:GTPase activity"/>
    <property type="evidence" value="ECO:0007669"/>
    <property type="project" value="InterPro"/>
</dbReference>
<sequence>MVKVKNPEEIAKLVTSGSYKKKRIFSITAHIDHGKTTATDYLLRRAGLMRPEDAGQLQMTDSDLD</sequence>
<evidence type="ECO:0000259" key="1">
    <source>
        <dbReference type="Pfam" id="PF00009"/>
    </source>
</evidence>
<accession>A0A0F9QGM6</accession>